<organism evidence="1 2">
    <name type="scientific">Candidatus Berkelbacteria bacterium Licking1014_7</name>
    <dbReference type="NCBI Taxonomy" id="2017147"/>
    <lineage>
        <taxon>Bacteria</taxon>
        <taxon>Candidatus Berkelbacteria</taxon>
    </lineage>
</organism>
<gene>
    <name evidence="1" type="ORF">CEN89_307</name>
</gene>
<reference evidence="1 2" key="1">
    <citation type="submission" date="2017-07" db="EMBL/GenBank/DDBJ databases">
        <title>Mechanisms for carbon and nitrogen cycling indicate functional differentiation within the Candidate Phyla Radiation.</title>
        <authorList>
            <person name="Danczak R.E."/>
            <person name="Johnston M.D."/>
            <person name="Kenah C."/>
            <person name="Slattery M."/>
            <person name="Wrighton K.C."/>
            <person name="Wilkins M.J."/>
        </authorList>
    </citation>
    <scope>NUCLEOTIDE SEQUENCE [LARGE SCALE GENOMIC DNA]</scope>
    <source>
        <strain evidence="1">Licking1014_7</strain>
    </source>
</reference>
<name>A0A554LJP5_9BACT</name>
<proteinExistence type="predicted"/>
<protein>
    <submittedName>
        <fullName evidence="1">Glycosyl transferase (Group I)</fullName>
    </submittedName>
</protein>
<evidence type="ECO:0000313" key="1">
    <source>
        <dbReference type="EMBL" id="TSC93067.1"/>
    </source>
</evidence>
<dbReference type="Proteomes" id="UP000315689">
    <property type="component" value="Unassembled WGS sequence"/>
</dbReference>
<dbReference type="Pfam" id="PF13692">
    <property type="entry name" value="Glyco_trans_1_4"/>
    <property type="match status" value="1"/>
</dbReference>
<dbReference type="SUPFAM" id="SSF53756">
    <property type="entry name" value="UDP-Glycosyltransferase/glycogen phosphorylase"/>
    <property type="match status" value="1"/>
</dbReference>
<keyword evidence="1" id="KW-0808">Transferase</keyword>
<dbReference type="PANTHER" id="PTHR12526">
    <property type="entry name" value="GLYCOSYLTRANSFERASE"/>
    <property type="match status" value="1"/>
</dbReference>
<sequence>MIKRHKILFISNRPPYPQNQGDKIRANQFLEFFNGKHNLDILVLCENQYEYRNFLKMKLKFPHSQAVYTNPIISKVNFFRALFSPKIPSIVTYFYSRKFKRVIFETTRKKRYDFIFCHSLVTSQYLLDKKITTKVIFDICDIDSNRYNQYIPYVGRWRAFWLKREVKKMEDFQNLAFSRFYRIIVSTPKEKELVPEEYQQKTRVVSIYANLVSKRGSKRGSKRNAPLRVPRMRDAAICIFVGTMKYFPNIVGVIWFCKKVLPYIQKEIPKVKFYIVGRKPAQSIQKLTSKNVIITGEVERVSRYYQPASVAVVPLPIAQGVQTKVLESFSFGAAVVATKKVARGLAGVKDGRELLIADTPLQFAQKTLELLRNAEKRKKLSKNARAFLKKGYTKEIVENQIKKSFL</sequence>
<dbReference type="CDD" id="cd03801">
    <property type="entry name" value="GT4_PimA-like"/>
    <property type="match status" value="1"/>
</dbReference>
<accession>A0A554LJP5</accession>
<dbReference type="EMBL" id="VMGK01000008">
    <property type="protein sequence ID" value="TSC93067.1"/>
    <property type="molecule type" value="Genomic_DNA"/>
</dbReference>
<dbReference type="Gene3D" id="3.40.50.2000">
    <property type="entry name" value="Glycogen Phosphorylase B"/>
    <property type="match status" value="2"/>
</dbReference>
<comment type="caution">
    <text evidence="1">The sequence shown here is derived from an EMBL/GenBank/DDBJ whole genome shotgun (WGS) entry which is preliminary data.</text>
</comment>
<evidence type="ECO:0000313" key="2">
    <source>
        <dbReference type="Proteomes" id="UP000315689"/>
    </source>
</evidence>
<dbReference type="AlphaFoldDB" id="A0A554LJP5"/>
<dbReference type="GO" id="GO:0016740">
    <property type="term" value="F:transferase activity"/>
    <property type="evidence" value="ECO:0007669"/>
    <property type="project" value="UniProtKB-KW"/>
</dbReference>